<dbReference type="InterPro" id="IPR001810">
    <property type="entry name" value="F-box_dom"/>
</dbReference>
<protein>
    <submittedName>
        <fullName evidence="2">F-box domain containing protein</fullName>
    </submittedName>
</protein>
<dbReference type="CDD" id="cd22164">
    <property type="entry name" value="F-box_AtSKIP19-like"/>
    <property type="match status" value="1"/>
</dbReference>
<feature type="domain" description="F-box" evidence="1">
    <location>
        <begin position="8"/>
        <end position="56"/>
    </location>
</feature>
<dbReference type="PANTHER" id="PTHR38926">
    <property type="entry name" value="F-BOX DOMAIN CONTAINING PROTEIN, EXPRESSED"/>
    <property type="match status" value="1"/>
</dbReference>
<evidence type="ECO:0000259" key="1">
    <source>
        <dbReference type="PROSITE" id="PS50181"/>
    </source>
</evidence>
<dbReference type="AlphaFoldDB" id="A0A2P5DED7"/>
<dbReference type="Proteomes" id="UP000237105">
    <property type="component" value="Unassembled WGS sequence"/>
</dbReference>
<evidence type="ECO:0000313" key="3">
    <source>
        <dbReference type="Proteomes" id="UP000237105"/>
    </source>
</evidence>
<sequence>MASSPKVGPNSLELPREVTASILSRYVAIEILTSLQMVCKSRMAICEENPFMWRTIDDMRNVTVYEMNNLELLRMCRVAVDRSRGELVDIKLEYFVDDELLKYITDSQVSCCVLNSCETLAVTLDIGLSEAIAKLPLLEELDLTLCSFSESTLEALGSSCPRLISLKLNRIARVFKNIDPYKEMKLNEIAIAIGKNLSGLCHLQLMGDSMINMGLEAILDGCPNLETLDLHRCLNIDLSENLGERCAQQIKHLRPPHDPVEDDEFVVGYE</sequence>
<comment type="caution">
    <text evidence="2">The sequence shown here is derived from an EMBL/GenBank/DDBJ whole genome shotgun (WGS) entry which is preliminary data.</text>
</comment>
<name>A0A2P5DED7_PARAD</name>
<dbReference type="STRING" id="3476.A0A2P5DED7"/>
<organism evidence="2 3">
    <name type="scientific">Parasponia andersonii</name>
    <name type="common">Sponia andersonii</name>
    <dbReference type="NCBI Taxonomy" id="3476"/>
    <lineage>
        <taxon>Eukaryota</taxon>
        <taxon>Viridiplantae</taxon>
        <taxon>Streptophyta</taxon>
        <taxon>Embryophyta</taxon>
        <taxon>Tracheophyta</taxon>
        <taxon>Spermatophyta</taxon>
        <taxon>Magnoliopsida</taxon>
        <taxon>eudicotyledons</taxon>
        <taxon>Gunneridae</taxon>
        <taxon>Pentapetalae</taxon>
        <taxon>rosids</taxon>
        <taxon>fabids</taxon>
        <taxon>Rosales</taxon>
        <taxon>Cannabaceae</taxon>
        <taxon>Parasponia</taxon>
    </lineage>
</organism>
<dbReference type="PROSITE" id="PS50181">
    <property type="entry name" value="FBOX"/>
    <property type="match status" value="1"/>
</dbReference>
<evidence type="ECO:0000313" key="2">
    <source>
        <dbReference type="EMBL" id="PON71661.1"/>
    </source>
</evidence>
<dbReference type="Gene3D" id="3.80.10.10">
    <property type="entry name" value="Ribonuclease Inhibitor"/>
    <property type="match status" value="1"/>
</dbReference>
<dbReference type="OrthoDB" id="2095648at2759"/>
<dbReference type="InterPro" id="IPR032675">
    <property type="entry name" value="LRR_dom_sf"/>
</dbReference>
<proteinExistence type="predicted"/>
<dbReference type="PANTHER" id="PTHR38926:SF2">
    <property type="entry name" value="F-BOX_LRR-REPEAT PROTEIN 21-RELATED"/>
    <property type="match status" value="1"/>
</dbReference>
<dbReference type="SUPFAM" id="SSF52047">
    <property type="entry name" value="RNI-like"/>
    <property type="match status" value="1"/>
</dbReference>
<reference evidence="3" key="1">
    <citation type="submission" date="2016-06" db="EMBL/GenBank/DDBJ databases">
        <title>Parallel loss of symbiosis genes in relatives of nitrogen-fixing non-legume Parasponia.</title>
        <authorList>
            <person name="Van Velzen R."/>
            <person name="Holmer R."/>
            <person name="Bu F."/>
            <person name="Rutten L."/>
            <person name="Van Zeijl A."/>
            <person name="Liu W."/>
            <person name="Santuari L."/>
            <person name="Cao Q."/>
            <person name="Sharma T."/>
            <person name="Shen D."/>
            <person name="Roswanjaya Y."/>
            <person name="Wardhani T."/>
            <person name="Kalhor M.S."/>
            <person name="Jansen J."/>
            <person name="Van den Hoogen J."/>
            <person name="Gungor B."/>
            <person name="Hartog M."/>
            <person name="Hontelez J."/>
            <person name="Verver J."/>
            <person name="Yang W.-C."/>
            <person name="Schijlen E."/>
            <person name="Repin R."/>
            <person name="Schilthuizen M."/>
            <person name="Schranz E."/>
            <person name="Heidstra R."/>
            <person name="Miyata K."/>
            <person name="Fedorova E."/>
            <person name="Kohlen W."/>
            <person name="Bisseling T."/>
            <person name="Smit S."/>
            <person name="Geurts R."/>
        </authorList>
    </citation>
    <scope>NUCLEOTIDE SEQUENCE [LARGE SCALE GENOMIC DNA]</scope>
    <source>
        <strain evidence="3">cv. WU1-14</strain>
    </source>
</reference>
<gene>
    <name evidence="2" type="ORF">PanWU01x14_071160</name>
</gene>
<dbReference type="EMBL" id="JXTB01000043">
    <property type="protein sequence ID" value="PON71661.1"/>
    <property type="molecule type" value="Genomic_DNA"/>
</dbReference>
<accession>A0A2P5DED7</accession>
<keyword evidence="3" id="KW-1185">Reference proteome</keyword>